<evidence type="ECO:0000256" key="7">
    <source>
        <dbReference type="ARBA" id="ARBA00023067"/>
    </source>
</evidence>
<keyword evidence="12" id="KW-0472">Membrane</keyword>
<dbReference type="PANTHER" id="PTHR14222:SF2">
    <property type="entry name" value="CONDENSIN COMPLEX SUBUNIT 1"/>
    <property type="match status" value="1"/>
</dbReference>
<keyword evidence="6 10" id="KW-0498">Mitosis</keyword>
<evidence type="ECO:0000256" key="8">
    <source>
        <dbReference type="ARBA" id="ARBA00023242"/>
    </source>
</evidence>
<comment type="caution">
    <text evidence="15">The sequence shown here is derived from an EMBL/GenBank/DDBJ whole genome shotgun (WGS) entry which is preliminary data.</text>
</comment>
<evidence type="ECO:0000259" key="14">
    <source>
        <dbReference type="Pfam" id="PF12922"/>
    </source>
</evidence>
<keyword evidence="9 10" id="KW-0131">Cell cycle</keyword>
<proteinExistence type="inferred from homology"/>
<dbReference type="EMBL" id="JNBR01001466">
    <property type="protein sequence ID" value="OQR87131.1"/>
    <property type="molecule type" value="Genomic_DNA"/>
</dbReference>
<dbReference type="Proteomes" id="UP000243579">
    <property type="component" value="Unassembled WGS sequence"/>
</dbReference>
<evidence type="ECO:0000256" key="1">
    <source>
        <dbReference type="ARBA" id="ARBA00004123"/>
    </source>
</evidence>
<evidence type="ECO:0000313" key="15">
    <source>
        <dbReference type="EMBL" id="OQR87131.1"/>
    </source>
</evidence>
<reference evidence="15 16" key="1">
    <citation type="journal article" date="2014" name="Genome Biol. Evol.">
        <title>The secreted proteins of Achlya hypogyna and Thraustotheca clavata identify the ancestral oomycete secretome and reveal gene acquisitions by horizontal gene transfer.</title>
        <authorList>
            <person name="Misner I."/>
            <person name="Blouin N."/>
            <person name="Leonard G."/>
            <person name="Richards T.A."/>
            <person name="Lane C.E."/>
        </authorList>
    </citation>
    <scope>NUCLEOTIDE SEQUENCE [LARGE SCALE GENOMIC DNA]</scope>
    <source>
        <strain evidence="15 16">ATCC 48635</strain>
    </source>
</reference>
<dbReference type="InterPro" id="IPR032682">
    <property type="entry name" value="Cnd1_C"/>
</dbReference>
<keyword evidence="16" id="KW-1185">Reference proteome</keyword>
<evidence type="ECO:0000256" key="3">
    <source>
        <dbReference type="ARBA" id="ARBA00009606"/>
    </source>
</evidence>
<keyword evidence="5 10" id="KW-0132">Cell division</keyword>
<evidence type="ECO:0000256" key="11">
    <source>
        <dbReference type="SAM" id="MobiDB-lite"/>
    </source>
</evidence>
<keyword evidence="7 10" id="KW-0226">DNA condensation</keyword>
<dbReference type="Pfam" id="PF12922">
    <property type="entry name" value="Cnd1_N"/>
    <property type="match status" value="1"/>
</dbReference>
<feature type="transmembrane region" description="Helical" evidence="12">
    <location>
        <begin position="1290"/>
        <end position="1316"/>
    </location>
</feature>
<dbReference type="GO" id="GO:0042393">
    <property type="term" value="F:histone binding"/>
    <property type="evidence" value="ECO:0007669"/>
    <property type="project" value="TreeGrafter"/>
</dbReference>
<dbReference type="InterPro" id="IPR026971">
    <property type="entry name" value="CND1/NCAPD3"/>
</dbReference>
<dbReference type="SUPFAM" id="SSF48371">
    <property type="entry name" value="ARM repeat"/>
    <property type="match status" value="1"/>
</dbReference>
<dbReference type="GO" id="GO:0010032">
    <property type="term" value="P:meiotic chromosome condensation"/>
    <property type="evidence" value="ECO:0007669"/>
    <property type="project" value="TreeGrafter"/>
</dbReference>
<dbReference type="STRING" id="1202772.A0A1V9YNA9"/>
<feature type="domain" description="Condensin complex subunit 1 C-terminal" evidence="13">
    <location>
        <begin position="972"/>
        <end position="1131"/>
    </location>
</feature>
<accession>A0A1V9YNA9</accession>
<organism evidence="15 16">
    <name type="scientific">Achlya hypogyna</name>
    <name type="common">Oomycete</name>
    <name type="synonym">Protoachlya hypogyna</name>
    <dbReference type="NCBI Taxonomy" id="1202772"/>
    <lineage>
        <taxon>Eukaryota</taxon>
        <taxon>Sar</taxon>
        <taxon>Stramenopiles</taxon>
        <taxon>Oomycota</taxon>
        <taxon>Saprolegniomycetes</taxon>
        <taxon>Saprolegniales</taxon>
        <taxon>Achlyaceae</taxon>
        <taxon>Achlya</taxon>
    </lineage>
</organism>
<dbReference type="GO" id="GO:0000796">
    <property type="term" value="C:condensin complex"/>
    <property type="evidence" value="ECO:0007669"/>
    <property type="project" value="TreeGrafter"/>
</dbReference>
<dbReference type="GO" id="GO:0007076">
    <property type="term" value="P:mitotic chromosome condensation"/>
    <property type="evidence" value="ECO:0007669"/>
    <property type="project" value="InterPro"/>
</dbReference>
<evidence type="ECO:0000259" key="13">
    <source>
        <dbReference type="Pfam" id="PF12717"/>
    </source>
</evidence>
<dbReference type="PANTHER" id="PTHR14222">
    <property type="entry name" value="CONDENSIN"/>
    <property type="match status" value="1"/>
</dbReference>
<feature type="region of interest" description="Disordered" evidence="11">
    <location>
        <begin position="1193"/>
        <end position="1242"/>
    </location>
</feature>
<dbReference type="Pfam" id="PF12717">
    <property type="entry name" value="Cnd1"/>
    <property type="match status" value="1"/>
</dbReference>
<evidence type="ECO:0000256" key="5">
    <source>
        <dbReference type="ARBA" id="ARBA00022618"/>
    </source>
</evidence>
<evidence type="ECO:0000313" key="16">
    <source>
        <dbReference type="Proteomes" id="UP000243579"/>
    </source>
</evidence>
<evidence type="ECO:0000256" key="4">
    <source>
        <dbReference type="ARBA" id="ARBA00022454"/>
    </source>
</evidence>
<keyword evidence="12" id="KW-0812">Transmembrane</keyword>
<feature type="domain" description="Condensin complex subunit 1 N-terminal" evidence="14">
    <location>
        <begin position="107"/>
        <end position="239"/>
    </location>
</feature>
<name>A0A1V9YNA9_ACHHY</name>
<gene>
    <name evidence="15" type="ORF">ACHHYP_09509</name>
</gene>
<dbReference type="GO" id="GO:0000779">
    <property type="term" value="C:condensed chromosome, centromeric region"/>
    <property type="evidence" value="ECO:0007669"/>
    <property type="project" value="TreeGrafter"/>
</dbReference>
<sequence>MSDSDESKRDADMVSEDEDEVREFVVPMHLDDLELVKRDRIYVLSVTDFADLHKTVHAQQLQELQTKIQRDPLGIVESDVFDVLYSFLKAVKYLNEDSRKNLVFLANSAVNDIVKQIRVAKHKESSRHARSALKIATYVLCHLLMKLSKLTAEHEKDIVNKKDKAAKTNMSAWGKHFETSIDTLQKSLCDEALALWNMHLPEEEFIGVYTTAVFQLLESPVCMKSRTLKGHCFNLVSSCLRAVPSVHLTVTTSLLELVFAHEQLSLPIGDLIQFLHTRHNNAKIASDLINEIAKIRQRESSRDVSGTKNVSNFFGHLSKLMPSVVHANLSIVLPLLDADSYYLRNAVVTAVTNILMADFAAKDKAAKLASATAEEQQDDAASEEDEDDGADRVIVDKTFRVLSKSRRDALFSVLEDRVHDVNSYARSHVIKCYKDLCERGAVPLVQLQALPKLVVARMADKTATVRKQSVQLLTTLLERNPFQDSLDRQYYKERLDAVAARIRAMKEAIQADVTATLDRRMSGMHLDENEIAEKETEKEEELTKLHRLGAFYEQAVAFIDVMEKEAIPLLLQLLRSSVSTDVLEAIAFFHAAHAFRFEQATRGVRGMLLLVWRADPAIQEALLKTFQSVLFFVPNTSTHLTPAQAAQTLLTLLDGCTVSDATCLEQLLAVLHAKHMVPERVVAALWDLCTAESSCHTVGHAIWLLSMLTTAKTVHRPARLALLLEHGLGERVQTEHSWLCVRATAQMLQRWNLRDKAAATQEHLGRLVVRLQGFLTMNEDTNADWFDAAQQAIEALFHVCQYPEEPCGDIIATWSSTLFPTDEEEQQAAACTATELAKFVFLLGHIAIRMAVYVESVASSVKDARSKSQPARDEPQQSMEEELGMTAEIEAEDDEFLQLLTQHELVGANLLGAYGPVLVRLVANEDGAFDDEMIRETAIVALCKFMCISSDFCEKNLPLVFTKLKESEQPSVRCNIVVALGDLSFRFPNLVEPWTSHIYARLRDIDTDVRKNTIMVLTHLILNDMVKVKGQISEIALCLVDDESRIKDLAKLFFHELSKRGNSPIYNMLPDTIGRLSTSDLPKDQFREITKFLIGFVQKDKQNESLVDKMCQRFVTTTDVAQWRDLAFCLSNLSFNDKAIKKMLEQRKVFKQCLIDDTVFESFEHIVAKCKKSCKPEMKETVDELERVVQTMHANESNEEESETYQSQKPVEKRKKPVTGATPRKARAKRTKKTKTVAEDADEDEDMDDLGSLITFLAFVLFIGQTYDVQKVYQHPDYMVNPQQMEVGHVVWVLVHLLDVAHWWISALTFTIYWMLLRFQAMRKELLGRPDHDT</sequence>
<comment type="similarity">
    <text evidence="3 10">Belongs to the CND1 (condensin subunit 1) family.</text>
</comment>
<dbReference type="InterPro" id="IPR011989">
    <property type="entry name" value="ARM-like"/>
</dbReference>
<dbReference type="InterPro" id="IPR007673">
    <property type="entry name" value="Condensin_cplx_su1"/>
</dbReference>
<evidence type="ECO:0000256" key="10">
    <source>
        <dbReference type="PIRNR" id="PIRNR017127"/>
    </source>
</evidence>
<evidence type="ECO:0000256" key="2">
    <source>
        <dbReference type="ARBA" id="ARBA00004286"/>
    </source>
</evidence>
<keyword evidence="12" id="KW-1133">Transmembrane helix</keyword>
<evidence type="ECO:0000256" key="9">
    <source>
        <dbReference type="ARBA" id="ARBA00023306"/>
    </source>
</evidence>
<comment type="function">
    <text evidence="10">Regulatory subunit of the condensin complex, a complex required for conversion of interphase chromatin into mitotic-like condense chromosomes. The condensin complex probably introduces positive supercoils into relaxed DNA in the presence of type I topoisomerases and converts nicked DNA into positive knotted forms in the presence of type II topoisomerases.</text>
</comment>
<protein>
    <submittedName>
        <fullName evidence="15">Condensin complex subunit</fullName>
    </submittedName>
</protein>
<evidence type="ECO:0000256" key="6">
    <source>
        <dbReference type="ARBA" id="ARBA00022776"/>
    </source>
</evidence>
<dbReference type="InterPro" id="IPR024324">
    <property type="entry name" value="Condensin_cplx_su1_N"/>
</dbReference>
<dbReference type="GO" id="GO:0051301">
    <property type="term" value="P:cell division"/>
    <property type="evidence" value="ECO:0007669"/>
    <property type="project" value="UniProtKB-KW"/>
</dbReference>
<comment type="subcellular location">
    <subcellularLocation>
        <location evidence="2">Chromosome</location>
    </subcellularLocation>
    <subcellularLocation>
        <location evidence="1">Nucleus</location>
    </subcellularLocation>
</comment>
<dbReference type="PIRSF" id="PIRSF017127">
    <property type="entry name" value="Condensin_D2"/>
    <property type="match status" value="1"/>
</dbReference>
<feature type="compositionally biased region" description="Basic residues" evidence="11">
    <location>
        <begin position="1224"/>
        <end position="1235"/>
    </location>
</feature>
<keyword evidence="4" id="KW-0158">Chromosome</keyword>
<dbReference type="Gene3D" id="1.25.10.10">
    <property type="entry name" value="Leucine-rich Repeat Variant"/>
    <property type="match status" value="1"/>
</dbReference>
<evidence type="ECO:0000256" key="12">
    <source>
        <dbReference type="SAM" id="Phobius"/>
    </source>
</evidence>
<dbReference type="GO" id="GO:0005634">
    <property type="term" value="C:nucleus"/>
    <property type="evidence" value="ECO:0007669"/>
    <property type="project" value="UniProtKB-SubCell"/>
</dbReference>
<dbReference type="OrthoDB" id="436262at2759"/>
<keyword evidence="8" id="KW-0539">Nucleus</keyword>
<dbReference type="InterPro" id="IPR016024">
    <property type="entry name" value="ARM-type_fold"/>
</dbReference>